<reference evidence="3 4" key="1">
    <citation type="journal article" date="2012" name="J. Bacteriol.">
        <title>Draft Genome Sequence Determination for Cystic Fibrosis and Chronic Granulomatous Disease Burkholderia multivorans Isolates.</title>
        <authorList>
            <person name="Varga J.J."/>
            <person name="Losada L."/>
            <person name="Zelazny A.M."/>
            <person name="Brinkac L."/>
            <person name="Harkins D."/>
            <person name="Radune D."/>
            <person name="Hostetler J."/>
            <person name="Sampaio E.P."/>
            <person name="Ronning C.M."/>
            <person name="Nierman W.C."/>
            <person name="Greenberg D.E."/>
            <person name="Holland S.M."/>
            <person name="Goldberg J.B."/>
        </authorList>
    </citation>
    <scope>NUCLEOTIDE SEQUENCE [LARGE SCALE GENOMIC DNA]</scope>
    <source>
        <strain evidence="3 4">CGD2</strain>
    </source>
</reference>
<sequence>MPATPDASARRARDRAEHPHRDSSFALKVFVLMPRSLVVFIVFLIVFFGLRHMSNPHRKLEATCAAHEPPRSAPTPDAQDFACEPAAEIEYRDGDTSHISDAYQYLWDN</sequence>
<dbReference type="Proteomes" id="UP000004535">
    <property type="component" value="Unassembled WGS sequence"/>
</dbReference>
<evidence type="ECO:0000313" key="4">
    <source>
        <dbReference type="Proteomes" id="UP000004535"/>
    </source>
</evidence>
<feature type="compositionally biased region" description="Basic and acidic residues" evidence="1">
    <location>
        <begin position="8"/>
        <end position="20"/>
    </location>
</feature>
<name>B9BR76_9BURK</name>
<feature type="transmembrane region" description="Helical" evidence="2">
    <location>
        <begin position="29"/>
        <end position="50"/>
    </location>
</feature>
<dbReference type="AlphaFoldDB" id="B9BR76"/>
<evidence type="ECO:0000256" key="2">
    <source>
        <dbReference type="SAM" id="Phobius"/>
    </source>
</evidence>
<proteinExistence type="predicted"/>
<gene>
    <name evidence="3" type="ORF">BURMUCGD2_0942</name>
</gene>
<evidence type="ECO:0000313" key="3">
    <source>
        <dbReference type="EMBL" id="EEE07121.1"/>
    </source>
</evidence>
<keyword evidence="2" id="KW-1133">Transmembrane helix</keyword>
<comment type="caution">
    <text evidence="3">The sequence shown here is derived from an EMBL/GenBank/DDBJ whole genome shotgun (WGS) entry which is preliminary data.</text>
</comment>
<organism evidence="3 4">
    <name type="scientific">Burkholderia multivorans CGD2</name>
    <dbReference type="NCBI Taxonomy" id="513052"/>
    <lineage>
        <taxon>Bacteria</taxon>
        <taxon>Pseudomonadati</taxon>
        <taxon>Pseudomonadota</taxon>
        <taxon>Betaproteobacteria</taxon>
        <taxon>Burkholderiales</taxon>
        <taxon>Burkholderiaceae</taxon>
        <taxon>Burkholderia</taxon>
        <taxon>Burkholderia cepacia complex</taxon>
    </lineage>
</organism>
<accession>B9BR76</accession>
<dbReference type="EMBL" id="ACFC01000005">
    <property type="protein sequence ID" value="EEE07121.1"/>
    <property type="molecule type" value="Genomic_DNA"/>
</dbReference>
<evidence type="ECO:0000256" key="1">
    <source>
        <dbReference type="SAM" id="MobiDB-lite"/>
    </source>
</evidence>
<keyword evidence="2" id="KW-0812">Transmembrane</keyword>
<keyword evidence="2" id="KW-0472">Membrane</keyword>
<feature type="region of interest" description="Disordered" evidence="1">
    <location>
        <begin position="1"/>
        <end position="20"/>
    </location>
</feature>
<protein>
    <submittedName>
        <fullName evidence="3">Uncharacterized protein</fullName>
    </submittedName>
</protein>